<accession>A0A6S6RA42</accession>
<evidence type="ECO:0000313" key="1">
    <source>
        <dbReference type="EMBL" id="BCJ96350.1"/>
    </source>
</evidence>
<dbReference type="Proteomes" id="UP000515561">
    <property type="component" value="Chromosome"/>
</dbReference>
<keyword evidence="2" id="KW-1185">Reference proteome</keyword>
<organism evidence="1 2">
    <name type="scientific">Anaerocolumna cellulosilytica</name>
    <dbReference type="NCBI Taxonomy" id="433286"/>
    <lineage>
        <taxon>Bacteria</taxon>
        <taxon>Bacillati</taxon>
        <taxon>Bacillota</taxon>
        <taxon>Clostridia</taxon>
        <taxon>Lachnospirales</taxon>
        <taxon>Lachnospiraceae</taxon>
        <taxon>Anaerocolumna</taxon>
    </lineage>
</organism>
<sequence>MEQKILKNEISIQELTAFINESKEEFLISIELGGEADINAKEEPIQG</sequence>
<name>A0A6S6RA42_9FIRM</name>
<dbReference type="AlphaFoldDB" id="A0A6S6RA42"/>
<proteinExistence type="predicted"/>
<dbReference type="RefSeq" id="WP_184093209.1">
    <property type="nucleotide sequence ID" value="NZ_AP023367.1"/>
</dbReference>
<reference evidence="1 2" key="1">
    <citation type="journal article" date="2016" name="Int. J. Syst. Evol. Microbiol.">
        <title>Descriptions of Anaerotaenia torta gen. nov., sp. nov. and Anaerocolumna cellulosilytica gen. nov., sp. nov. isolated from a methanogenic reactor of cattle waste.</title>
        <authorList>
            <person name="Uek A."/>
            <person name="Ohtaki Y."/>
            <person name="Kaku N."/>
            <person name="Ueki K."/>
        </authorList>
    </citation>
    <scope>NUCLEOTIDE SEQUENCE [LARGE SCALE GENOMIC DNA]</scope>
    <source>
        <strain evidence="1 2">SN021</strain>
    </source>
</reference>
<gene>
    <name evidence="1" type="ORF">acsn021_39190</name>
</gene>
<dbReference type="KEGG" id="acel:acsn021_39190"/>
<dbReference type="EMBL" id="AP023367">
    <property type="protein sequence ID" value="BCJ96350.1"/>
    <property type="molecule type" value="Genomic_DNA"/>
</dbReference>
<protein>
    <submittedName>
        <fullName evidence="1">Uncharacterized protein</fullName>
    </submittedName>
</protein>
<evidence type="ECO:0000313" key="2">
    <source>
        <dbReference type="Proteomes" id="UP000515561"/>
    </source>
</evidence>